<gene>
    <name evidence="2" type="ORF">A3B85_00035</name>
</gene>
<evidence type="ECO:0000313" key="3">
    <source>
        <dbReference type="Proteomes" id="UP000178374"/>
    </source>
</evidence>
<dbReference type="Proteomes" id="UP000178374">
    <property type="component" value="Unassembled WGS sequence"/>
</dbReference>
<dbReference type="GO" id="GO:0000272">
    <property type="term" value="P:polysaccharide catabolic process"/>
    <property type="evidence" value="ECO:0007669"/>
    <property type="project" value="InterPro"/>
</dbReference>
<sequence length="549" mass="58910">MKKHILFALVFVFVFAFSFFNFNVVSMSAYDTEESGCISPTFKYSITTGQPCNTTATTGCLTGYLFNPFTGKPCSTVSVPTVFCHTLNNNLSIWRGSGDDVSALVTILVKEGLMAERSSNFSNTFDEQVATGVVKFQGKYGLSQDGYVGPLTRAKLNALYGCGIVQPPIPISTSVVISGVSGPQSLNVNQQGTWKVTAYDRNGGNLSYSVFWDDQTGNPGSLSGIPLAEPQQSATFTHTYFQSGNHTPAFYVTNNAGQSAKTSLSVNVGNVTSSDSITVLSPNGKEAWAKGTAQTIKWQDNTINLSCTTNEVSCGVAYYLYDIKLLPEPIGCLTCTKRPPTPIYVINKNVDGLAYLWFVGKIADYGGIAPDGAYTIQVCQSGSTTCDLSDGLFEIISAIPALPPISVFPYDYNADGKQDDKDIAILLRVVVNLQACPVKTCDVNDDGAVNNLDLIKLYTIFYDYSGDNVLTSVDTAILLRIVTNLQSCPPSRTCDINGDGLTDNLDLIRFNQIVGIPATVSLQSPSLMSASAVCAIGDLFSFISGQLCR</sequence>
<dbReference type="InterPro" id="IPR036439">
    <property type="entry name" value="Dockerin_dom_sf"/>
</dbReference>
<dbReference type="InterPro" id="IPR035986">
    <property type="entry name" value="PKD_dom_sf"/>
</dbReference>
<dbReference type="Pfam" id="PF01471">
    <property type="entry name" value="PG_binding_1"/>
    <property type="match status" value="1"/>
</dbReference>
<dbReference type="Gene3D" id="1.10.101.10">
    <property type="entry name" value="PGBD-like superfamily/PGBD"/>
    <property type="match status" value="1"/>
</dbReference>
<protein>
    <recommendedName>
        <fullName evidence="1">Peptidoglycan binding-like domain-containing protein</fullName>
    </recommendedName>
</protein>
<dbReference type="EMBL" id="MFUA01000016">
    <property type="protein sequence ID" value="OGI76917.1"/>
    <property type="molecule type" value="Genomic_DNA"/>
</dbReference>
<dbReference type="InterPro" id="IPR013783">
    <property type="entry name" value="Ig-like_fold"/>
</dbReference>
<dbReference type="SUPFAM" id="SSF49299">
    <property type="entry name" value="PKD domain"/>
    <property type="match status" value="1"/>
</dbReference>
<dbReference type="Gene3D" id="2.60.40.10">
    <property type="entry name" value="Immunoglobulins"/>
    <property type="match status" value="1"/>
</dbReference>
<accession>A0A1F6W4Q2</accession>
<dbReference type="InterPro" id="IPR018247">
    <property type="entry name" value="EF_Hand_1_Ca_BS"/>
</dbReference>
<dbReference type="Gene3D" id="1.10.1330.10">
    <property type="entry name" value="Dockerin domain"/>
    <property type="match status" value="1"/>
</dbReference>
<evidence type="ECO:0000313" key="2">
    <source>
        <dbReference type="EMBL" id="OGI76917.1"/>
    </source>
</evidence>
<evidence type="ECO:0000259" key="1">
    <source>
        <dbReference type="Pfam" id="PF01471"/>
    </source>
</evidence>
<proteinExistence type="predicted"/>
<dbReference type="SUPFAM" id="SSF47090">
    <property type="entry name" value="PGBD-like"/>
    <property type="match status" value="1"/>
</dbReference>
<dbReference type="STRING" id="1801750.A3B85_00035"/>
<dbReference type="PROSITE" id="PS00018">
    <property type="entry name" value="EF_HAND_1"/>
    <property type="match status" value="1"/>
</dbReference>
<dbReference type="InterPro" id="IPR036366">
    <property type="entry name" value="PGBDSf"/>
</dbReference>
<reference evidence="2 3" key="1">
    <citation type="journal article" date="2016" name="Nat. Commun.">
        <title>Thousands of microbial genomes shed light on interconnected biogeochemical processes in an aquifer system.</title>
        <authorList>
            <person name="Anantharaman K."/>
            <person name="Brown C.T."/>
            <person name="Hug L.A."/>
            <person name="Sharon I."/>
            <person name="Castelle C.J."/>
            <person name="Probst A.J."/>
            <person name="Thomas B.C."/>
            <person name="Singh A."/>
            <person name="Wilkins M.J."/>
            <person name="Karaoz U."/>
            <person name="Brodie E.L."/>
            <person name="Williams K.H."/>
            <person name="Hubbard S.S."/>
            <person name="Banfield J.F."/>
        </authorList>
    </citation>
    <scope>NUCLEOTIDE SEQUENCE [LARGE SCALE GENOMIC DNA]</scope>
</reference>
<dbReference type="SUPFAM" id="SSF63446">
    <property type="entry name" value="Type I dockerin domain"/>
    <property type="match status" value="1"/>
</dbReference>
<dbReference type="AlphaFoldDB" id="A0A1F6W4Q2"/>
<feature type="domain" description="Peptidoglycan binding-like" evidence="1">
    <location>
        <begin position="97"/>
        <end position="156"/>
    </location>
</feature>
<dbReference type="CDD" id="cd00146">
    <property type="entry name" value="PKD"/>
    <property type="match status" value="1"/>
</dbReference>
<dbReference type="InterPro" id="IPR002477">
    <property type="entry name" value="Peptidoglycan-bd-like"/>
</dbReference>
<organism evidence="2 3">
    <name type="scientific">Candidatus Nomurabacteria bacterium RIFCSPHIGHO2_02_FULL_37_13</name>
    <dbReference type="NCBI Taxonomy" id="1801750"/>
    <lineage>
        <taxon>Bacteria</taxon>
        <taxon>Candidatus Nomuraibacteriota</taxon>
    </lineage>
</organism>
<comment type="caution">
    <text evidence="2">The sequence shown here is derived from an EMBL/GenBank/DDBJ whole genome shotgun (WGS) entry which is preliminary data.</text>
</comment>
<name>A0A1F6W4Q2_9BACT</name>
<dbReference type="InterPro" id="IPR036365">
    <property type="entry name" value="PGBD-like_sf"/>
</dbReference>